<evidence type="ECO:0000313" key="2">
    <source>
        <dbReference type="EMBL" id="OAE21201.1"/>
    </source>
</evidence>
<name>A0A176VLK9_MARPO</name>
<comment type="caution">
    <text evidence="2">The sequence shown here is derived from an EMBL/GenBank/DDBJ whole genome shotgun (WGS) entry which is preliminary data.</text>
</comment>
<organism evidence="2 3">
    <name type="scientific">Marchantia polymorpha subsp. ruderalis</name>
    <dbReference type="NCBI Taxonomy" id="1480154"/>
    <lineage>
        <taxon>Eukaryota</taxon>
        <taxon>Viridiplantae</taxon>
        <taxon>Streptophyta</taxon>
        <taxon>Embryophyta</taxon>
        <taxon>Marchantiophyta</taxon>
        <taxon>Marchantiopsida</taxon>
        <taxon>Marchantiidae</taxon>
        <taxon>Marchantiales</taxon>
        <taxon>Marchantiaceae</taxon>
        <taxon>Marchantia</taxon>
    </lineage>
</organism>
<evidence type="ECO:0000256" key="1">
    <source>
        <dbReference type="SAM" id="MobiDB-lite"/>
    </source>
</evidence>
<accession>A0A176VLK9</accession>
<dbReference type="Proteomes" id="UP000077202">
    <property type="component" value="Unassembled WGS sequence"/>
</dbReference>
<proteinExistence type="predicted"/>
<feature type="compositionally biased region" description="Acidic residues" evidence="1">
    <location>
        <begin position="229"/>
        <end position="243"/>
    </location>
</feature>
<dbReference type="AlphaFoldDB" id="A0A176VLK9"/>
<keyword evidence="3" id="KW-1185">Reference proteome</keyword>
<gene>
    <name evidence="2" type="ORF">AXG93_4012s1320</name>
</gene>
<protein>
    <submittedName>
        <fullName evidence="2">Uncharacterized protein</fullName>
    </submittedName>
</protein>
<sequence>MTDTFSDVLMFTGVQLEEATFEAELSMDIRGHRNSNWQLILLAGHKHYLQVQEPVEVEPVGGDQALRRNSETQTTTASKLSTEHGCSRVTDLDGMMRSVWIRSVASGGRAGQGRADSFSLPIVWLSRKQNEENQSLWSQERDEVRASSEEAEAAAAGHVFKGRAGVSRMRQGGLQLACAFDFLVRCAYGLHDSWIMILLMPTWASLGALSIADRQIAVTNVSSTNRSIEEEEEEEEEEGEGEGEEMRFVISASYGGSSFVCGGERH</sequence>
<feature type="region of interest" description="Disordered" evidence="1">
    <location>
        <begin position="222"/>
        <end position="246"/>
    </location>
</feature>
<evidence type="ECO:0000313" key="3">
    <source>
        <dbReference type="Proteomes" id="UP000077202"/>
    </source>
</evidence>
<reference evidence="2" key="1">
    <citation type="submission" date="2016-03" db="EMBL/GenBank/DDBJ databases">
        <title>Mechanisms controlling the formation of the plant cell surface in tip-growing cells are functionally conserved among land plants.</title>
        <authorList>
            <person name="Honkanen S."/>
            <person name="Jones V.A."/>
            <person name="Morieri G."/>
            <person name="Champion C."/>
            <person name="Hetherington A.J."/>
            <person name="Kelly S."/>
            <person name="Saint-Marcoux D."/>
            <person name="Proust H."/>
            <person name="Prescott H."/>
            <person name="Dolan L."/>
        </authorList>
    </citation>
    <scope>NUCLEOTIDE SEQUENCE [LARGE SCALE GENOMIC DNA]</scope>
    <source>
        <tissue evidence="2">Whole gametophyte</tissue>
    </source>
</reference>
<dbReference type="EMBL" id="LVLJ01003523">
    <property type="protein sequence ID" value="OAE21201.1"/>
    <property type="molecule type" value="Genomic_DNA"/>
</dbReference>